<dbReference type="EMBL" id="LBVU01000001">
    <property type="protein sequence ID" value="KKQ92658.1"/>
    <property type="molecule type" value="Genomic_DNA"/>
</dbReference>
<evidence type="ECO:0000256" key="1">
    <source>
        <dbReference type="ARBA" id="ARBA00001964"/>
    </source>
</evidence>
<dbReference type="InterPro" id="IPR009014">
    <property type="entry name" value="Transketo_C/PFOR_II"/>
</dbReference>
<dbReference type="Proteomes" id="UP000034774">
    <property type="component" value="Unassembled WGS sequence"/>
</dbReference>
<dbReference type="Gene3D" id="3.40.50.920">
    <property type="match status" value="1"/>
</dbReference>
<keyword evidence="4" id="KW-0786">Thiamine pyrophosphate</keyword>
<dbReference type="PANTHER" id="PTHR43825">
    <property type="entry name" value="PYRUVATE DEHYDROGENASE E1 COMPONENT"/>
    <property type="match status" value="1"/>
</dbReference>
<dbReference type="FunFam" id="3.40.50.970:FF:000129">
    <property type="entry name" value="Transketolase"/>
    <property type="match status" value="1"/>
</dbReference>
<evidence type="ECO:0000313" key="7">
    <source>
        <dbReference type="Proteomes" id="UP000034774"/>
    </source>
</evidence>
<dbReference type="PATRIC" id="fig|1618572.3.peg.42"/>
<dbReference type="InterPro" id="IPR033248">
    <property type="entry name" value="Transketolase_C"/>
</dbReference>
<dbReference type="CDD" id="cd07033">
    <property type="entry name" value="TPP_PYR_DXS_TK_like"/>
    <property type="match status" value="1"/>
</dbReference>
<dbReference type="InterPro" id="IPR005475">
    <property type="entry name" value="Transketolase-like_Pyr-bd"/>
</dbReference>
<keyword evidence="3" id="KW-0808">Transferase</keyword>
<proteinExistence type="inferred from homology"/>
<dbReference type="AlphaFoldDB" id="A0A0G0LL96"/>
<sequence>MKLKLNNKLFDEDVEQSPTRNGYGEGLVIAGEKDPNVVVLCADLTESTRSNFFKEKFPGRFVEMGVAEQGMATVAAGMANYGKIPFISSYAAFSPGRNWEQIRTTIALNDVPVKIAGAHAGLTVGPDGATHQMLEDIALMRAMPNMIVIYPADSIEAKKATIAAATNGKPTYIRLAREKTPIVTIEATPFKIGKAEVFWTSKDPQVAIIASGPLLYEALLAAKELTGSHPVIVLNCHTIKPIDEQTIIHAAKICGAVVTVEEHQIMGGLGGAVAELLSKNIPTPQEFIGMPDCFGESGQPDELLEKYHMKAKDIMEAVKKAIVRKNS</sequence>
<dbReference type="InterPro" id="IPR020826">
    <property type="entry name" value="Transketolase_BS"/>
</dbReference>
<dbReference type="Pfam" id="PF02779">
    <property type="entry name" value="Transket_pyr"/>
    <property type="match status" value="1"/>
</dbReference>
<accession>A0A0G0LL96</accession>
<dbReference type="SUPFAM" id="SSF52518">
    <property type="entry name" value="Thiamin diphosphate-binding fold (THDP-binding)"/>
    <property type="match status" value="1"/>
</dbReference>
<dbReference type="PROSITE" id="PS00802">
    <property type="entry name" value="TRANSKETOLASE_2"/>
    <property type="match status" value="1"/>
</dbReference>
<dbReference type="Gene3D" id="3.40.50.970">
    <property type="match status" value="1"/>
</dbReference>
<comment type="similarity">
    <text evidence="2">Belongs to the transketolase family.</text>
</comment>
<dbReference type="Pfam" id="PF02780">
    <property type="entry name" value="Transketolase_C"/>
    <property type="match status" value="1"/>
</dbReference>
<protein>
    <submittedName>
        <fullName evidence="6">Transketolase, central region</fullName>
    </submittedName>
</protein>
<dbReference type="SUPFAM" id="SSF52922">
    <property type="entry name" value="TK C-terminal domain-like"/>
    <property type="match status" value="1"/>
</dbReference>
<evidence type="ECO:0000256" key="4">
    <source>
        <dbReference type="ARBA" id="ARBA00023052"/>
    </source>
</evidence>
<organism evidence="6 7">
    <name type="scientific">Candidatus Woesebacteria bacterium GW2011_GWB1_39_10</name>
    <dbReference type="NCBI Taxonomy" id="1618572"/>
    <lineage>
        <taxon>Bacteria</taxon>
        <taxon>Candidatus Woeseibacteriota</taxon>
    </lineage>
</organism>
<comment type="cofactor">
    <cofactor evidence="1">
        <name>thiamine diphosphate</name>
        <dbReference type="ChEBI" id="CHEBI:58937"/>
    </cofactor>
</comment>
<dbReference type="InterPro" id="IPR051157">
    <property type="entry name" value="PDH/Transketolase"/>
</dbReference>
<feature type="domain" description="Transketolase-like pyrimidine-binding" evidence="5">
    <location>
        <begin position="17"/>
        <end position="182"/>
    </location>
</feature>
<gene>
    <name evidence="6" type="ORF">UT17_C0001G0037</name>
</gene>
<evidence type="ECO:0000259" key="5">
    <source>
        <dbReference type="SMART" id="SM00861"/>
    </source>
</evidence>
<evidence type="ECO:0000256" key="3">
    <source>
        <dbReference type="ARBA" id="ARBA00022679"/>
    </source>
</evidence>
<dbReference type="InterPro" id="IPR029061">
    <property type="entry name" value="THDP-binding"/>
</dbReference>
<evidence type="ECO:0000313" key="6">
    <source>
        <dbReference type="EMBL" id="KKQ92658.1"/>
    </source>
</evidence>
<dbReference type="PANTHER" id="PTHR43825:SF1">
    <property type="entry name" value="TRANSKETOLASE-LIKE PYRIMIDINE-BINDING DOMAIN-CONTAINING PROTEIN"/>
    <property type="match status" value="1"/>
</dbReference>
<comment type="caution">
    <text evidence="6">The sequence shown here is derived from an EMBL/GenBank/DDBJ whole genome shotgun (WGS) entry which is preliminary data.</text>
</comment>
<dbReference type="GO" id="GO:0016740">
    <property type="term" value="F:transferase activity"/>
    <property type="evidence" value="ECO:0007669"/>
    <property type="project" value="UniProtKB-KW"/>
</dbReference>
<dbReference type="SMART" id="SM00861">
    <property type="entry name" value="Transket_pyr"/>
    <property type="match status" value="1"/>
</dbReference>
<evidence type="ECO:0000256" key="2">
    <source>
        <dbReference type="ARBA" id="ARBA00007131"/>
    </source>
</evidence>
<reference evidence="6 7" key="1">
    <citation type="journal article" date="2015" name="Nature">
        <title>rRNA introns, odd ribosomes, and small enigmatic genomes across a large radiation of phyla.</title>
        <authorList>
            <person name="Brown C.T."/>
            <person name="Hug L.A."/>
            <person name="Thomas B.C."/>
            <person name="Sharon I."/>
            <person name="Castelle C.J."/>
            <person name="Singh A."/>
            <person name="Wilkins M.J."/>
            <person name="Williams K.H."/>
            <person name="Banfield J.F."/>
        </authorList>
    </citation>
    <scope>NUCLEOTIDE SEQUENCE [LARGE SCALE GENOMIC DNA]</scope>
</reference>
<name>A0A0G0LL96_9BACT</name>
<dbReference type="STRING" id="1618572.UT17_C0001G0037"/>